<name>A0ABU0EN20_9PSEU</name>
<proteinExistence type="predicted"/>
<organism evidence="1 2">
    <name type="scientific">Amycolatopsis thermophila</name>
    <dbReference type="NCBI Taxonomy" id="206084"/>
    <lineage>
        <taxon>Bacteria</taxon>
        <taxon>Bacillati</taxon>
        <taxon>Actinomycetota</taxon>
        <taxon>Actinomycetes</taxon>
        <taxon>Pseudonocardiales</taxon>
        <taxon>Pseudonocardiaceae</taxon>
        <taxon>Amycolatopsis</taxon>
    </lineage>
</organism>
<dbReference type="Proteomes" id="UP001229651">
    <property type="component" value="Unassembled WGS sequence"/>
</dbReference>
<reference evidence="1 2" key="1">
    <citation type="submission" date="2023-07" db="EMBL/GenBank/DDBJ databases">
        <title>Sequencing the genomes of 1000 actinobacteria strains.</title>
        <authorList>
            <person name="Klenk H.-P."/>
        </authorList>
    </citation>
    <scope>NUCLEOTIDE SEQUENCE [LARGE SCALE GENOMIC DNA]</scope>
    <source>
        <strain evidence="1 2">DSM 45805</strain>
    </source>
</reference>
<protein>
    <submittedName>
        <fullName evidence="1">Uncharacterized protein</fullName>
    </submittedName>
</protein>
<evidence type="ECO:0000313" key="1">
    <source>
        <dbReference type="EMBL" id="MDQ0376569.1"/>
    </source>
</evidence>
<dbReference type="EMBL" id="JAUSUT010000001">
    <property type="protein sequence ID" value="MDQ0376569.1"/>
    <property type="molecule type" value="Genomic_DNA"/>
</dbReference>
<accession>A0ABU0EN20</accession>
<gene>
    <name evidence="1" type="ORF">FB470_000563</name>
</gene>
<keyword evidence="2" id="KW-1185">Reference proteome</keyword>
<sequence>MTTAEQPITHLTTLQFAWGGLFDATPVDDLVHLVRGTERGTPGPTLCGIDRFAPDAPGWSVGGGVTGPGMVHTPCSSCVETARRDFPGLMVTGMKALSAPLAVALGEA</sequence>
<evidence type="ECO:0000313" key="2">
    <source>
        <dbReference type="Proteomes" id="UP001229651"/>
    </source>
</evidence>
<dbReference type="RefSeq" id="WP_306988485.1">
    <property type="nucleotide sequence ID" value="NZ_JAUSUT010000001.1"/>
</dbReference>
<comment type="caution">
    <text evidence="1">The sequence shown here is derived from an EMBL/GenBank/DDBJ whole genome shotgun (WGS) entry which is preliminary data.</text>
</comment>